<dbReference type="AlphaFoldDB" id="A0A2H1V928"/>
<name>A0A2H1V928_SPOFR</name>
<reference evidence="2" key="1">
    <citation type="submission" date="2016-07" db="EMBL/GenBank/DDBJ databases">
        <authorList>
            <person name="Bretaudeau A."/>
        </authorList>
    </citation>
    <scope>NUCLEOTIDE SEQUENCE</scope>
    <source>
        <strain evidence="2">Rice</strain>
        <tissue evidence="2">Whole body</tissue>
    </source>
</reference>
<accession>A0A2H1V928</accession>
<organism evidence="2">
    <name type="scientific">Spodoptera frugiperda</name>
    <name type="common">Fall armyworm</name>
    <dbReference type="NCBI Taxonomy" id="7108"/>
    <lineage>
        <taxon>Eukaryota</taxon>
        <taxon>Metazoa</taxon>
        <taxon>Ecdysozoa</taxon>
        <taxon>Arthropoda</taxon>
        <taxon>Hexapoda</taxon>
        <taxon>Insecta</taxon>
        <taxon>Pterygota</taxon>
        <taxon>Neoptera</taxon>
        <taxon>Endopterygota</taxon>
        <taxon>Lepidoptera</taxon>
        <taxon>Glossata</taxon>
        <taxon>Ditrysia</taxon>
        <taxon>Noctuoidea</taxon>
        <taxon>Noctuidae</taxon>
        <taxon>Amphipyrinae</taxon>
        <taxon>Spodoptera</taxon>
    </lineage>
</organism>
<evidence type="ECO:0000256" key="1">
    <source>
        <dbReference type="SAM" id="MobiDB-lite"/>
    </source>
</evidence>
<evidence type="ECO:0000313" key="2">
    <source>
        <dbReference type="EMBL" id="SOQ36912.1"/>
    </source>
</evidence>
<gene>
    <name evidence="2" type="ORF">SFRICE_004659</name>
</gene>
<feature type="region of interest" description="Disordered" evidence="1">
    <location>
        <begin position="167"/>
        <end position="189"/>
    </location>
</feature>
<dbReference type="EMBL" id="ODYU01001129">
    <property type="protein sequence ID" value="SOQ36912.1"/>
    <property type="molecule type" value="Genomic_DNA"/>
</dbReference>
<sequence>MNAGILNVFGVADNVKGYRGSGSKQEKERVAVVYKEAGSLLFLESGCGLPRGLPGLQFERKEQGGHFQPAYPVSVADIMMMLKIRFPRGKRVYGSPGGKRLAPPMATPEESQEYHIIEEKCIIIYRAHFQNPRYIIRHIDKVLLKRQIELSVSLSVSEASFRKCKLDERSNMSRRNRVTRRPPVGRPSPARLLLQG</sequence>
<proteinExistence type="predicted"/>
<protein>
    <submittedName>
        <fullName evidence="2">SFRICE_004659</fullName>
    </submittedName>
</protein>